<dbReference type="PIRSF" id="PIRSF028983">
    <property type="entry name" value="BCP1"/>
    <property type="match status" value="1"/>
</dbReference>
<dbReference type="InParanoid" id="H2Z7H2"/>
<keyword evidence="5" id="KW-1185">Reference proteome</keyword>
<dbReference type="GeneTree" id="ENSGT00390000000696"/>
<reference evidence="4" key="2">
    <citation type="submission" date="2025-08" db="UniProtKB">
        <authorList>
            <consortium name="Ensembl"/>
        </authorList>
    </citation>
    <scope>IDENTIFICATION</scope>
</reference>
<feature type="compositionally biased region" description="Acidic residues" evidence="3">
    <location>
        <begin position="10"/>
        <end position="25"/>
    </location>
</feature>
<evidence type="ECO:0000256" key="3">
    <source>
        <dbReference type="SAM" id="MobiDB-lite"/>
    </source>
</evidence>
<evidence type="ECO:0000313" key="4">
    <source>
        <dbReference type="Ensembl" id="ENSCSAVP00000013534.1"/>
    </source>
</evidence>
<sequence length="269" mass="29976">MSSTKKSKEDSDDSISEGEEQMLVEDGGEVDIDFEGFSLSDHDYDGIRQLLTQLFSSSVEISLSSLSNALIGQNFIGTVLKQSVSSSDNVSDNAEDDVFALVSCLPLETQDEISQSMVKHFLSKCKKSVASPEMKKEFTKILESSTDNSGTTRVAFLINERFINVPAQVALPMFEKLFAEIDAAKKCEHKASFTFTHYVMVSKVCKDFAGQSSDSMYMNAEEEIFAEEAMTSFDYQIPSDDVIKTRRILLLTQDNFERSFSKLKSLLGQ</sequence>
<evidence type="ECO:0000256" key="1">
    <source>
        <dbReference type="ARBA" id="ARBA00006781"/>
    </source>
</evidence>
<accession>H2Z7H2</accession>
<organism evidence="4 5">
    <name type="scientific">Ciona savignyi</name>
    <name type="common">Pacific transparent sea squirt</name>
    <dbReference type="NCBI Taxonomy" id="51511"/>
    <lineage>
        <taxon>Eukaryota</taxon>
        <taxon>Metazoa</taxon>
        <taxon>Chordata</taxon>
        <taxon>Tunicata</taxon>
        <taxon>Ascidiacea</taxon>
        <taxon>Phlebobranchia</taxon>
        <taxon>Cionidae</taxon>
        <taxon>Ciona</taxon>
    </lineage>
</organism>
<dbReference type="OMA" id="VKFYRKE"/>
<reference evidence="5" key="1">
    <citation type="submission" date="2003-08" db="EMBL/GenBank/DDBJ databases">
        <authorList>
            <person name="Birren B."/>
            <person name="Nusbaum C."/>
            <person name="Abebe A."/>
            <person name="Abouelleil A."/>
            <person name="Adekoya E."/>
            <person name="Ait-zahra M."/>
            <person name="Allen N."/>
            <person name="Allen T."/>
            <person name="An P."/>
            <person name="Anderson M."/>
            <person name="Anderson S."/>
            <person name="Arachchi H."/>
            <person name="Armbruster J."/>
            <person name="Bachantsang P."/>
            <person name="Baldwin J."/>
            <person name="Barry A."/>
            <person name="Bayul T."/>
            <person name="Blitshsteyn B."/>
            <person name="Bloom T."/>
            <person name="Blye J."/>
            <person name="Boguslavskiy L."/>
            <person name="Borowsky M."/>
            <person name="Boukhgalter B."/>
            <person name="Brunache A."/>
            <person name="Butler J."/>
            <person name="Calixte N."/>
            <person name="Calvo S."/>
            <person name="Camarata J."/>
            <person name="Campo K."/>
            <person name="Chang J."/>
            <person name="Cheshatsang Y."/>
            <person name="Citroen M."/>
            <person name="Collymore A."/>
            <person name="Considine T."/>
            <person name="Cook A."/>
            <person name="Cooke P."/>
            <person name="Corum B."/>
            <person name="Cuomo C."/>
            <person name="David R."/>
            <person name="Dawoe T."/>
            <person name="Degray S."/>
            <person name="Dodge S."/>
            <person name="Dooley K."/>
            <person name="Dorje P."/>
            <person name="Dorjee K."/>
            <person name="Dorris L."/>
            <person name="Duffey N."/>
            <person name="Dupes A."/>
            <person name="Elkins T."/>
            <person name="Engels R."/>
            <person name="Erickson J."/>
            <person name="Farina A."/>
            <person name="Faro S."/>
            <person name="Ferreira P."/>
            <person name="Fischer H."/>
            <person name="Fitzgerald M."/>
            <person name="Foley K."/>
            <person name="Gage D."/>
            <person name="Galagan J."/>
            <person name="Gearin G."/>
            <person name="Gnerre S."/>
            <person name="Gnirke A."/>
            <person name="Goyette A."/>
            <person name="Graham J."/>
            <person name="Grandbois E."/>
            <person name="Gyaltsen K."/>
            <person name="Hafez N."/>
            <person name="Hagopian D."/>
            <person name="Hagos B."/>
            <person name="Hall J."/>
            <person name="Hatcher B."/>
            <person name="Heller A."/>
            <person name="Higgins H."/>
            <person name="Honan T."/>
            <person name="Horn A."/>
            <person name="Houde N."/>
            <person name="Hughes L."/>
            <person name="Hulme W."/>
            <person name="Husby E."/>
            <person name="Iliev I."/>
            <person name="Jaffe D."/>
            <person name="Jones C."/>
            <person name="Kamal M."/>
            <person name="Kamat A."/>
            <person name="Kamvysselis M."/>
            <person name="Karlsson E."/>
            <person name="Kells C."/>
            <person name="Kieu A."/>
            <person name="Kisner P."/>
            <person name="Kodira C."/>
            <person name="Kulbokas E."/>
            <person name="Labutti K."/>
            <person name="Lama D."/>
            <person name="Landers T."/>
            <person name="Leger J."/>
            <person name="Levine S."/>
            <person name="Lewis D."/>
            <person name="Lewis T."/>
            <person name="Lindblad-toh K."/>
            <person name="Liu X."/>
            <person name="Lokyitsang T."/>
            <person name="Lokyitsang Y."/>
            <person name="Lucien O."/>
            <person name="Lui A."/>
            <person name="Ma L.J."/>
            <person name="Mabbitt R."/>
            <person name="Macdonald J."/>
            <person name="Maclean C."/>
            <person name="Major J."/>
            <person name="Manning J."/>
            <person name="Marabella R."/>
            <person name="Maru K."/>
            <person name="Matthews C."/>
            <person name="Mauceli E."/>
            <person name="Mccarthy M."/>
            <person name="Mcdonough S."/>
            <person name="Mcghee T."/>
            <person name="Meldrim J."/>
            <person name="Meneus L."/>
            <person name="Mesirov J."/>
            <person name="Mihalev A."/>
            <person name="Mihova T."/>
            <person name="Mikkelsen T."/>
            <person name="Mlenga V."/>
            <person name="Moru K."/>
            <person name="Mozes J."/>
            <person name="Mulrain L."/>
            <person name="Munson G."/>
            <person name="Naylor J."/>
            <person name="Newes C."/>
            <person name="Nguyen C."/>
            <person name="Nguyen N."/>
            <person name="Nguyen T."/>
            <person name="Nicol R."/>
            <person name="Nielsen C."/>
            <person name="Nizzari M."/>
            <person name="Norbu C."/>
            <person name="Norbu N."/>
            <person name="O'donnell P."/>
            <person name="Okoawo O."/>
            <person name="O'leary S."/>
            <person name="Omotosho B."/>
            <person name="O'neill K."/>
            <person name="Osman S."/>
            <person name="Parker S."/>
            <person name="Perrin D."/>
            <person name="Phunkhang P."/>
            <person name="Piqani B."/>
            <person name="Purcell S."/>
            <person name="Rachupka T."/>
            <person name="Ramasamy U."/>
            <person name="Rameau R."/>
            <person name="Ray V."/>
            <person name="Raymond C."/>
            <person name="Retta R."/>
            <person name="Richardson S."/>
            <person name="Rise C."/>
            <person name="Rodriguez J."/>
            <person name="Rogers J."/>
            <person name="Rogov P."/>
            <person name="Rutman M."/>
            <person name="Schupbach R."/>
            <person name="Seaman C."/>
            <person name="Settipalli S."/>
            <person name="Sharpe T."/>
            <person name="Sheridan J."/>
            <person name="Sherpa N."/>
            <person name="Shi J."/>
            <person name="Smirnov S."/>
            <person name="Smith C."/>
            <person name="Sougnez C."/>
            <person name="Spencer B."/>
            <person name="Stalker J."/>
            <person name="Stange-thomann N."/>
            <person name="Stavropoulos S."/>
            <person name="Stetson K."/>
            <person name="Stone C."/>
            <person name="Stone S."/>
            <person name="Stubbs M."/>
            <person name="Talamas J."/>
            <person name="Tchuinga P."/>
            <person name="Tenzing P."/>
            <person name="Tesfaye S."/>
            <person name="Theodore J."/>
            <person name="Thoulutsang Y."/>
            <person name="Topham K."/>
            <person name="Towey S."/>
            <person name="Tsamla T."/>
            <person name="Tsomo N."/>
            <person name="Vallee D."/>
            <person name="Vassiliev H."/>
            <person name="Venkataraman V."/>
            <person name="Vinson J."/>
            <person name="Vo A."/>
            <person name="Wade C."/>
            <person name="Wang S."/>
            <person name="Wangchuk T."/>
            <person name="Wangdi T."/>
            <person name="Whittaker C."/>
            <person name="Wilkinson J."/>
            <person name="Wu Y."/>
            <person name="Wyman D."/>
            <person name="Yadav S."/>
            <person name="Yang S."/>
            <person name="Yang X."/>
            <person name="Yeager S."/>
            <person name="Yee E."/>
            <person name="Young G."/>
            <person name="Zainoun J."/>
            <person name="Zembeck L."/>
            <person name="Zimmer A."/>
            <person name="Zody M."/>
            <person name="Lander E."/>
        </authorList>
    </citation>
    <scope>NUCLEOTIDE SEQUENCE [LARGE SCALE GENOMIC DNA]</scope>
</reference>
<name>H2Z7H2_CIOSA</name>
<dbReference type="AlphaFoldDB" id="H2Z7H2"/>
<protein>
    <recommendedName>
        <fullName evidence="2">Protein BCCIP homolog</fullName>
    </recommendedName>
</protein>
<dbReference type="HOGENOM" id="CLU_068770_1_1_1"/>
<reference evidence="4" key="3">
    <citation type="submission" date="2025-09" db="UniProtKB">
        <authorList>
            <consortium name="Ensembl"/>
        </authorList>
    </citation>
    <scope>IDENTIFICATION</scope>
</reference>
<dbReference type="Proteomes" id="UP000007875">
    <property type="component" value="Unassembled WGS sequence"/>
</dbReference>
<dbReference type="GO" id="GO:0005634">
    <property type="term" value="C:nucleus"/>
    <property type="evidence" value="ECO:0007669"/>
    <property type="project" value="TreeGrafter"/>
</dbReference>
<dbReference type="eggNOG" id="KOG3034">
    <property type="taxonomic scope" value="Eukaryota"/>
</dbReference>
<feature type="region of interest" description="Disordered" evidence="3">
    <location>
        <begin position="1"/>
        <end position="25"/>
    </location>
</feature>
<comment type="similarity">
    <text evidence="1 2">Belongs to the BCP1 family.</text>
</comment>
<dbReference type="InterPro" id="IPR025602">
    <property type="entry name" value="BCP1_family"/>
</dbReference>
<evidence type="ECO:0000313" key="5">
    <source>
        <dbReference type="Proteomes" id="UP000007875"/>
    </source>
</evidence>
<dbReference type="FunCoup" id="H2Z7H2">
    <property type="interactions" value="238"/>
</dbReference>
<proteinExistence type="inferred from homology"/>
<dbReference type="PANTHER" id="PTHR13261:SF0">
    <property type="entry name" value="BRCA2 AND CDKN1A-INTERACTING PROTEIN"/>
    <property type="match status" value="1"/>
</dbReference>
<evidence type="ECO:0000256" key="2">
    <source>
        <dbReference type="PIRNR" id="PIRNR028983"/>
    </source>
</evidence>
<dbReference type="PANTHER" id="PTHR13261">
    <property type="entry name" value="BRCA2 AND CDKN1A INTERACTING PROTEIN"/>
    <property type="match status" value="1"/>
</dbReference>
<dbReference type="Ensembl" id="ENSCSAVT00000013690.1">
    <property type="protein sequence ID" value="ENSCSAVP00000013534.1"/>
    <property type="gene ID" value="ENSCSAVG00000007932.1"/>
</dbReference>
<dbReference type="Pfam" id="PF13862">
    <property type="entry name" value="BCCIP"/>
    <property type="match status" value="1"/>
</dbReference>
<dbReference type="STRING" id="51511.ENSCSAVP00000013534"/>